<proteinExistence type="predicted"/>
<name>A0A183SMZ6_SCHSO</name>
<evidence type="ECO:0000256" key="1">
    <source>
        <dbReference type="SAM" id="MobiDB-lite"/>
    </source>
</evidence>
<dbReference type="WBParaSite" id="SSLN_0000577301-mRNA-1">
    <property type="protein sequence ID" value="SSLN_0000577301-mRNA-1"/>
    <property type="gene ID" value="SSLN_0000577301"/>
</dbReference>
<dbReference type="InterPro" id="IPR043502">
    <property type="entry name" value="DNA/RNA_pol_sf"/>
</dbReference>
<feature type="compositionally biased region" description="Low complexity" evidence="1">
    <location>
        <begin position="533"/>
        <end position="546"/>
    </location>
</feature>
<feature type="domain" description="Reverse transcriptase" evidence="2">
    <location>
        <begin position="1"/>
        <end position="157"/>
    </location>
</feature>
<organism evidence="5">
    <name type="scientific">Schistocephalus solidus</name>
    <name type="common">Tapeworm</name>
    <dbReference type="NCBI Taxonomy" id="70667"/>
    <lineage>
        <taxon>Eukaryota</taxon>
        <taxon>Metazoa</taxon>
        <taxon>Spiralia</taxon>
        <taxon>Lophotrochozoa</taxon>
        <taxon>Platyhelminthes</taxon>
        <taxon>Cestoda</taxon>
        <taxon>Eucestoda</taxon>
        <taxon>Diphyllobothriidea</taxon>
        <taxon>Diphyllobothriidae</taxon>
        <taxon>Schistocephalus</taxon>
    </lineage>
</organism>
<reference evidence="3 4" key="2">
    <citation type="submission" date="2018-11" db="EMBL/GenBank/DDBJ databases">
        <authorList>
            <consortium name="Pathogen Informatics"/>
        </authorList>
    </citation>
    <scope>NUCLEOTIDE SEQUENCE [LARGE SCALE GENOMIC DNA]</scope>
    <source>
        <strain evidence="3 4">NST_G2</strain>
    </source>
</reference>
<feature type="region of interest" description="Disordered" evidence="1">
    <location>
        <begin position="297"/>
        <end position="319"/>
    </location>
</feature>
<dbReference type="PANTHER" id="PTHR47027:SF26">
    <property type="entry name" value="REVERSE TRANSCRIPTASE DOMAIN-CONTAINING PROTEIN"/>
    <property type="match status" value="1"/>
</dbReference>
<evidence type="ECO:0000313" key="3">
    <source>
        <dbReference type="EMBL" id="VDL91979.1"/>
    </source>
</evidence>
<keyword evidence="4" id="KW-1185">Reference proteome</keyword>
<feature type="region of interest" description="Disordered" evidence="1">
    <location>
        <begin position="471"/>
        <end position="551"/>
    </location>
</feature>
<dbReference type="EMBL" id="UYSU01033318">
    <property type="protein sequence ID" value="VDL91979.1"/>
    <property type="molecule type" value="Genomic_DNA"/>
</dbReference>
<reference evidence="5" key="1">
    <citation type="submission" date="2016-06" db="UniProtKB">
        <authorList>
            <consortium name="WormBaseParasite"/>
        </authorList>
    </citation>
    <scope>IDENTIFICATION</scope>
</reference>
<evidence type="ECO:0000313" key="4">
    <source>
        <dbReference type="Proteomes" id="UP000275846"/>
    </source>
</evidence>
<protein>
    <submittedName>
        <fullName evidence="5">Reverse transcriptase domain-containing protein</fullName>
    </submittedName>
</protein>
<gene>
    <name evidence="3" type="ORF">SSLN_LOCUS5594</name>
</gene>
<dbReference type="OrthoDB" id="7989680at2759"/>
<evidence type="ECO:0000259" key="2">
    <source>
        <dbReference type="PROSITE" id="PS50878"/>
    </source>
</evidence>
<dbReference type="Proteomes" id="UP000275846">
    <property type="component" value="Unassembled WGS sequence"/>
</dbReference>
<accession>A0A183SMZ6</accession>
<evidence type="ECO:0000313" key="5">
    <source>
        <dbReference type="WBParaSite" id="SSLN_0000577301-mRNA-1"/>
    </source>
</evidence>
<dbReference type="PANTHER" id="PTHR47027">
    <property type="entry name" value="REVERSE TRANSCRIPTASE DOMAIN-CONTAINING PROTEIN"/>
    <property type="match status" value="1"/>
</dbReference>
<feature type="compositionally biased region" description="Polar residues" evidence="1">
    <location>
        <begin position="493"/>
        <end position="515"/>
    </location>
</feature>
<dbReference type="PROSITE" id="PS50878">
    <property type="entry name" value="RT_POL"/>
    <property type="match status" value="1"/>
</dbReference>
<sequence>MMACVTDNGTVSKAFAVTNGLKQGCVLAPTLFNFLFSAMLTDAYCDDSPGIRIAYRMDGRLLEQWRMHFGSRVSTATIHELLFADDCALNTTTEEEMQRSMDLFAAACDNFGLRINSEKNGSDASATTQYHLHKSHINANVAQLKSVDTFTNLGRNLSHSTNVDDQIAHQIAKANQVFGRMQNVVCDRRGLKLSNILKMSKAVILPTLLHGAETWTIYQKQARKLKHFQHSCLRRILYLGWQDRMPDMEVLERTGLLSIYAQFKQLQLHWSGHLTAWRRTVKTDSAIYEDNRIAAAKAKGAARKSPPPGPTPPTPRPLKHVRAVTAPSARESSWSEIFGRNASTIDNSDCYVKLCHPSFDLPLPSPLAPIQLFPPSLIPHPNTHHLLPPPPQPPPPPSPAMETVLNCPHCDRKFTSRTGLVGHFLDNALSRRSRSLPHPHNQKTLPAGQLSDVGVAHWLAGPRTRLRAPQHDLAPITHTPGFTYSGDMEDPSPSDSQSTGQPLDTHNTYTGPISWSGSHSVGSESEEVERTEVAAAAQPPASYPASGIPDSLMTPGSGALTARTWFKGLGIGGVGPGGGDFRAAPLALAVVIRLAS</sequence>
<dbReference type="AlphaFoldDB" id="A0A183SMZ6"/>
<feature type="compositionally biased region" description="Pro residues" evidence="1">
    <location>
        <begin position="305"/>
        <end position="316"/>
    </location>
</feature>
<dbReference type="Pfam" id="PF00078">
    <property type="entry name" value="RVT_1"/>
    <property type="match status" value="1"/>
</dbReference>
<dbReference type="SUPFAM" id="SSF56672">
    <property type="entry name" value="DNA/RNA polymerases"/>
    <property type="match status" value="1"/>
</dbReference>
<dbReference type="InterPro" id="IPR000477">
    <property type="entry name" value="RT_dom"/>
</dbReference>